<gene>
    <name evidence="5" type="ORF">HUK82_07520</name>
</gene>
<comment type="similarity">
    <text evidence="1">Belongs to the phosphate acetyltransferase and butyryltransferase family.</text>
</comment>
<dbReference type="NCBIfam" id="NF006045">
    <property type="entry name" value="PRK08190.1"/>
    <property type="match status" value="1"/>
</dbReference>
<keyword evidence="3" id="KW-0012">Acyltransferase</keyword>
<dbReference type="SUPFAM" id="SSF53659">
    <property type="entry name" value="Isocitrate/Isopropylmalate dehydrogenase-like"/>
    <property type="match status" value="1"/>
</dbReference>
<organism evidence="5 6">
    <name type="scientific">Ameyamaea chiangmaiensis</name>
    <dbReference type="NCBI Taxonomy" id="442969"/>
    <lineage>
        <taxon>Bacteria</taxon>
        <taxon>Pseudomonadati</taxon>
        <taxon>Pseudomonadota</taxon>
        <taxon>Alphaproteobacteria</taxon>
        <taxon>Acetobacterales</taxon>
        <taxon>Acetobacteraceae</taxon>
        <taxon>Ameyamaea</taxon>
    </lineage>
</organism>
<dbReference type="PIRSF" id="PIRSF000428">
    <property type="entry name" value="P_Ac_trans"/>
    <property type="match status" value="1"/>
</dbReference>
<comment type="caution">
    <text evidence="5">The sequence shown here is derived from an EMBL/GenBank/DDBJ whole genome shotgun (WGS) entry which is preliminary data.</text>
</comment>
<reference evidence="5 6" key="1">
    <citation type="submission" date="2020-06" db="EMBL/GenBank/DDBJ databases">
        <title>Description of novel acetic acid bacteria.</title>
        <authorList>
            <person name="Sombolestani A."/>
        </authorList>
    </citation>
    <scope>NUCLEOTIDE SEQUENCE [LARGE SCALE GENOMIC DNA]</scope>
    <source>
        <strain evidence="5 6">LMG 27010</strain>
    </source>
</reference>
<dbReference type="PANTHER" id="PTHR43356">
    <property type="entry name" value="PHOSPHATE ACETYLTRANSFERASE"/>
    <property type="match status" value="1"/>
</dbReference>
<dbReference type="EMBL" id="JABXXR010000042">
    <property type="protein sequence ID" value="NVN40411.1"/>
    <property type="molecule type" value="Genomic_DNA"/>
</dbReference>
<dbReference type="RefSeq" id="WP_176613378.1">
    <property type="nucleotide sequence ID" value="NZ_JABXXR010000042.1"/>
</dbReference>
<dbReference type="AlphaFoldDB" id="A0A850PGX2"/>
<feature type="domain" description="Phosphate acetyl/butaryl transferase" evidence="4">
    <location>
        <begin position="92"/>
        <end position="305"/>
    </location>
</feature>
<dbReference type="Gene3D" id="3.40.718.10">
    <property type="entry name" value="Isopropylmalate Dehydrogenase"/>
    <property type="match status" value="1"/>
</dbReference>
<dbReference type="InterPro" id="IPR050500">
    <property type="entry name" value="Phos_Acetyltrans/Butyryltrans"/>
</dbReference>
<accession>A0A850PGX2</accession>
<proteinExistence type="inferred from homology"/>
<dbReference type="Proteomes" id="UP000585665">
    <property type="component" value="Unassembled WGS sequence"/>
</dbReference>
<evidence type="ECO:0000259" key="4">
    <source>
        <dbReference type="Pfam" id="PF01515"/>
    </source>
</evidence>
<dbReference type="InterPro" id="IPR002505">
    <property type="entry name" value="PTA_PTB"/>
</dbReference>
<evidence type="ECO:0000256" key="2">
    <source>
        <dbReference type="ARBA" id="ARBA00022679"/>
    </source>
</evidence>
<dbReference type="GO" id="GO:0016746">
    <property type="term" value="F:acyltransferase activity"/>
    <property type="evidence" value="ECO:0007669"/>
    <property type="project" value="UniProtKB-KW"/>
</dbReference>
<protein>
    <submittedName>
        <fullName evidence="5">Bifunctional enoyl-CoA hydratase/phosphate acetyltransferase</fullName>
    </submittedName>
</protein>
<keyword evidence="2 5" id="KW-0808">Transferase</keyword>
<sequence length="321" mass="32983">MSTSHTSMDRAVPLFDGLIARVRSLPPVATAVVWPCEAVALQGALMSLSDGLITPVLIGERTRLAETARQAGLDISGCEIVEASSPEQAAGHAVALAASHRVHALLKGSVHTDVLMTAVLAPGSGLSTQRRMSHVFVLAMPGRDGPLFVTDAAINIAPDLLAKRDIVQNAIDLHHALGFGAPRVALLSAVETVNPRIQGTIDAACLCKMADRGQITGGVLDGPLGMDNAVDADAARIKGIVSPVAGRAQILVAPDLEAGNMLAKNLIYMGKADAAGLVLGARLPIVLTSRADGARARLASTAIAALYVHATATARGVPSPE</sequence>
<dbReference type="PANTHER" id="PTHR43356:SF2">
    <property type="entry name" value="PHOSPHATE ACETYLTRANSFERASE"/>
    <property type="match status" value="1"/>
</dbReference>
<evidence type="ECO:0000256" key="3">
    <source>
        <dbReference type="ARBA" id="ARBA00023315"/>
    </source>
</evidence>
<dbReference type="Pfam" id="PF01515">
    <property type="entry name" value="PTA_PTB"/>
    <property type="match status" value="1"/>
</dbReference>
<evidence type="ECO:0000313" key="5">
    <source>
        <dbReference type="EMBL" id="NVN40411.1"/>
    </source>
</evidence>
<dbReference type="NCBIfam" id="NF008852">
    <property type="entry name" value="PRK11890.1"/>
    <property type="match status" value="1"/>
</dbReference>
<evidence type="ECO:0000256" key="1">
    <source>
        <dbReference type="ARBA" id="ARBA00005656"/>
    </source>
</evidence>
<dbReference type="InterPro" id="IPR012147">
    <property type="entry name" value="P_Ac_Bu_trans"/>
</dbReference>
<evidence type="ECO:0000313" key="6">
    <source>
        <dbReference type="Proteomes" id="UP000585665"/>
    </source>
</evidence>
<keyword evidence="6" id="KW-1185">Reference proteome</keyword>
<name>A0A850PGX2_9PROT</name>